<keyword evidence="4 8" id="KW-0812">Transmembrane</keyword>
<evidence type="ECO:0000256" key="4">
    <source>
        <dbReference type="ARBA" id="ARBA00022692"/>
    </source>
</evidence>
<feature type="transmembrane region" description="Helical" evidence="8">
    <location>
        <begin position="465"/>
        <end position="487"/>
    </location>
</feature>
<feature type="transmembrane region" description="Helical" evidence="8">
    <location>
        <begin position="524"/>
        <end position="546"/>
    </location>
</feature>
<keyword evidence="3" id="KW-1003">Cell membrane</keyword>
<evidence type="ECO:0000313" key="9">
    <source>
        <dbReference type="EMBL" id="KKN06691.1"/>
    </source>
</evidence>
<dbReference type="AlphaFoldDB" id="A0A0F9Q052"/>
<dbReference type="GO" id="GO:0015295">
    <property type="term" value="F:solute:proton symporter activity"/>
    <property type="evidence" value="ECO:0007669"/>
    <property type="project" value="TreeGrafter"/>
</dbReference>
<feature type="transmembrane region" description="Helical" evidence="8">
    <location>
        <begin position="558"/>
        <end position="576"/>
    </location>
</feature>
<feature type="transmembrane region" description="Helical" evidence="8">
    <location>
        <begin position="129"/>
        <end position="151"/>
    </location>
</feature>
<evidence type="ECO:0008006" key="10">
    <source>
        <dbReference type="Google" id="ProtNLM"/>
    </source>
</evidence>
<feature type="region of interest" description="Disordered" evidence="7">
    <location>
        <begin position="310"/>
        <end position="333"/>
    </location>
</feature>
<keyword evidence="5 8" id="KW-1133">Transmembrane helix</keyword>
<evidence type="ECO:0000256" key="8">
    <source>
        <dbReference type="SAM" id="Phobius"/>
    </source>
</evidence>
<comment type="caution">
    <text evidence="9">The sequence shown here is derived from an EMBL/GenBank/DDBJ whole genome shotgun (WGS) entry which is preliminary data.</text>
</comment>
<evidence type="ECO:0000256" key="5">
    <source>
        <dbReference type="ARBA" id="ARBA00022989"/>
    </source>
</evidence>
<gene>
    <name evidence="9" type="ORF">LCGC14_1074630</name>
</gene>
<comment type="subcellular location">
    <subcellularLocation>
        <location evidence="1">Cell membrane</location>
        <topology evidence="1">Multi-pass membrane protein</topology>
    </subcellularLocation>
</comment>
<dbReference type="EMBL" id="LAZR01004657">
    <property type="protein sequence ID" value="KKN06691.1"/>
    <property type="molecule type" value="Genomic_DNA"/>
</dbReference>
<feature type="transmembrane region" description="Helical" evidence="8">
    <location>
        <begin position="265"/>
        <end position="285"/>
    </location>
</feature>
<dbReference type="Pfam" id="PF02652">
    <property type="entry name" value="Lactate_perm"/>
    <property type="match status" value="1"/>
</dbReference>
<dbReference type="PANTHER" id="PTHR30003:SF0">
    <property type="entry name" value="GLYCOLATE PERMEASE GLCA-RELATED"/>
    <property type="match status" value="1"/>
</dbReference>
<evidence type="ECO:0000256" key="2">
    <source>
        <dbReference type="ARBA" id="ARBA00022448"/>
    </source>
</evidence>
<feature type="transmembrane region" description="Helical" evidence="8">
    <location>
        <begin position="61"/>
        <end position="81"/>
    </location>
</feature>
<name>A0A0F9Q052_9ZZZZ</name>
<dbReference type="PANTHER" id="PTHR30003">
    <property type="entry name" value="L-LACTATE PERMEASE"/>
    <property type="match status" value="1"/>
</dbReference>
<organism evidence="9">
    <name type="scientific">marine sediment metagenome</name>
    <dbReference type="NCBI Taxonomy" id="412755"/>
    <lineage>
        <taxon>unclassified sequences</taxon>
        <taxon>metagenomes</taxon>
        <taxon>ecological metagenomes</taxon>
    </lineage>
</organism>
<feature type="transmembrane region" description="Helical" evidence="8">
    <location>
        <begin position="424"/>
        <end position="445"/>
    </location>
</feature>
<dbReference type="GO" id="GO:0005886">
    <property type="term" value="C:plasma membrane"/>
    <property type="evidence" value="ECO:0007669"/>
    <property type="project" value="UniProtKB-SubCell"/>
</dbReference>
<feature type="transmembrane region" description="Helical" evidence="8">
    <location>
        <begin position="346"/>
        <end position="365"/>
    </location>
</feature>
<evidence type="ECO:0000256" key="6">
    <source>
        <dbReference type="ARBA" id="ARBA00023136"/>
    </source>
</evidence>
<reference evidence="9" key="1">
    <citation type="journal article" date="2015" name="Nature">
        <title>Complex archaea that bridge the gap between prokaryotes and eukaryotes.</title>
        <authorList>
            <person name="Spang A."/>
            <person name="Saw J.H."/>
            <person name="Jorgensen S.L."/>
            <person name="Zaremba-Niedzwiedzka K."/>
            <person name="Martijn J."/>
            <person name="Lind A.E."/>
            <person name="van Eijk R."/>
            <person name="Schleper C."/>
            <person name="Guy L."/>
            <person name="Ettema T.J."/>
        </authorList>
    </citation>
    <scope>NUCLEOTIDE SEQUENCE</scope>
</reference>
<keyword evidence="2" id="KW-0813">Transport</keyword>
<evidence type="ECO:0000256" key="1">
    <source>
        <dbReference type="ARBA" id="ARBA00004651"/>
    </source>
</evidence>
<evidence type="ECO:0000256" key="3">
    <source>
        <dbReference type="ARBA" id="ARBA00022475"/>
    </source>
</evidence>
<dbReference type="InterPro" id="IPR003804">
    <property type="entry name" value="Lactate_perm"/>
</dbReference>
<feature type="transmembrane region" description="Helical" evidence="8">
    <location>
        <begin position="31"/>
        <end position="49"/>
    </location>
</feature>
<feature type="transmembrane region" description="Helical" evidence="8">
    <location>
        <begin position="499"/>
        <end position="518"/>
    </location>
</feature>
<proteinExistence type="predicted"/>
<feature type="transmembrane region" description="Helical" evidence="8">
    <location>
        <begin position="6"/>
        <end position="24"/>
    </location>
</feature>
<feature type="transmembrane region" description="Helical" evidence="8">
    <location>
        <begin position="102"/>
        <end position="123"/>
    </location>
</feature>
<feature type="transmembrane region" description="Helical" evidence="8">
    <location>
        <begin position="197"/>
        <end position="221"/>
    </location>
</feature>
<feature type="transmembrane region" description="Helical" evidence="8">
    <location>
        <begin position="233"/>
        <end position="253"/>
    </location>
</feature>
<feature type="transmembrane region" description="Helical" evidence="8">
    <location>
        <begin position="158"/>
        <end position="177"/>
    </location>
</feature>
<accession>A0A0F9Q052</accession>
<sequence length="578" mass="62101">MSLGILALLALLPIISVFGLIVLFKWPATRAMPIAYLITCFLAFTVWKVPFSQLAAASIDGLLTAASILYIILGAILLLNLQQESGAIFSIRKSMFLISPDRRVQAIIIAFLFGSFIEGSAGFGTPAAVAAPLLVAIGFPAMAAVMVSLIIQSTCVSFGAVGTPILIGVNAGLSGQVEVVNYLNTHNLDFAPYLNSIGGKVAIIHGIIGTLIPIILVIMMTRFFGQNRSWKEGLSILPFALFAGLCFTVPYTLTGVFLGPEFPSLVGSLLGLLIVVPLAKIGFLMPRKVWDFPAKETWPQDWMGQEIEGRHDSESGKNWGQSPRTRRNQGDNPQISKSEMSIFMSWLPYILVAFLLLFSRLWPLLKNALASVSIKWTNIFQTSISTGFQPFYLPGFIFLVVTVMTILIHKMSNRQVKRAVNRSFRMLLGPAIALGFAVPMVKVFINSGVSGGLDKMPVVLASAAAALLGEGWTAFAAVIGAMGAFVAGSNTFSNMMFSLFQFVTALKIGAVPGVMVALQAVGGAAGNMICVHNVVAASAVVGLLGREGLIIRKTLIPMIYYLIVAAIIGIIMLQFFRV</sequence>
<dbReference type="GO" id="GO:0015129">
    <property type="term" value="F:lactate transmembrane transporter activity"/>
    <property type="evidence" value="ECO:0007669"/>
    <property type="project" value="InterPro"/>
</dbReference>
<keyword evidence="6 8" id="KW-0472">Membrane</keyword>
<feature type="transmembrane region" description="Helical" evidence="8">
    <location>
        <begin position="391"/>
        <end position="412"/>
    </location>
</feature>
<protein>
    <recommendedName>
        <fullName evidence="10">L-lactate permease</fullName>
    </recommendedName>
</protein>
<evidence type="ECO:0000256" key="7">
    <source>
        <dbReference type="SAM" id="MobiDB-lite"/>
    </source>
</evidence>